<dbReference type="InterPro" id="IPR045462">
    <property type="entry name" value="aa-tRNA-synth_I_cd-bd"/>
</dbReference>
<dbReference type="GO" id="GO:0006430">
    <property type="term" value="P:lysyl-tRNA aminoacylation"/>
    <property type="evidence" value="ECO:0007669"/>
    <property type="project" value="UniProtKB-UniRule"/>
</dbReference>
<dbReference type="Pfam" id="PF19269">
    <property type="entry name" value="Anticodon_2"/>
    <property type="match status" value="1"/>
</dbReference>
<dbReference type="Proteomes" id="UP000230093">
    <property type="component" value="Unassembled WGS sequence"/>
</dbReference>
<dbReference type="InterPro" id="IPR014729">
    <property type="entry name" value="Rossmann-like_a/b/a_fold"/>
</dbReference>
<gene>
    <name evidence="10 12" type="primary">lysS</name>
    <name evidence="12" type="ORF">COT75_02415</name>
</gene>
<feature type="domain" description="Aminoacyl-tRNA synthetase class I anticodon-binding" evidence="11">
    <location>
        <begin position="443"/>
        <end position="525"/>
    </location>
</feature>
<sequence length="527" mass="61190">MIYYKSMFWPEKIAEEIIKSGKHKPYWVDDMKTPSGRIHVGALRGVIIHDLIYRAFLKKGKKAQFSYVINDMDPMDGFPHYLDKSFKKYMGIPLYKIPSPEKGFKSLAHCYGSQFIDVFNMLNAKPKIIWSSEWYKKGKFDSVIREALDKVEKVRELYKKVSNYDKPKDWYPFQVICPKCGKVGTTLVTFWDGEKVSFECRKNLVSWAKGCGYKGKISPFSGTGKLMWKVDWAAHWKVIGVTIEWAGKDHMSEGGSYDLSSAICEKVFNYPKPQAKLYEWFLAKGGTKMSSSKGVGTTALEISKTLPPELLRFLLVKTHFKKAIIFEPSKNQSILNLFDDYDKYADHYFSKKESDYGKIWELSQVGPFPKVKPFYPRFRDVVNFFQSSSVNLEKKFEEIKGSKLNKEELQILKRRIKYANIWLKNYASKELSFKIRKDIPKEANDLSLEQKKYLQALIKLIEKKDWQADKLQQAIYDLSKEEAIKAGQAFQAIYLSLIGKTHGPKAAWLILDNDKDFVVKRFKEVIQ</sequence>
<accession>A0A2H0W9D2</accession>
<name>A0A2H0W9D2_9BACT</name>
<keyword evidence="4 10" id="KW-0436">Ligase</keyword>
<evidence type="ECO:0000313" key="12">
    <source>
        <dbReference type="EMBL" id="PIS09266.1"/>
    </source>
</evidence>
<dbReference type="EMBL" id="PEZT01000013">
    <property type="protein sequence ID" value="PIS09266.1"/>
    <property type="molecule type" value="Genomic_DNA"/>
</dbReference>
<dbReference type="Gene3D" id="3.40.50.620">
    <property type="entry name" value="HUPs"/>
    <property type="match status" value="2"/>
</dbReference>
<dbReference type="Gene3D" id="1.10.10.770">
    <property type="match status" value="1"/>
</dbReference>
<evidence type="ECO:0000256" key="2">
    <source>
        <dbReference type="ARBA" id="ARBA00005594"/>
    </source>
</evidence>
<keyword evidence="5 10" id="KW-0547">Nucleotide-binding</keyword>
<comment type="caution">
    <text evidence="10">Lacks conserved residue(s) required for the propagation of feature annotation.</text>
</comment>
<evidence type="ECO:0000256" key="7">
    <source>
        <dbReference type="ARBA" id="ARBA00022917"/>
    </source>
</evidence>
<dbReference type="InterPro" id="IPR008925">
    <property type="entry name" value="aa_tRNA-synth_I_cd-bd_sf"/>
</dbReference>
<evidence type="ECO:0000259" key="11">
    <source>
        <dbReference type="Pfam" id="PF19269"/>
    </source>
</evidence>
<dbReference type="GO" id="GO:0005737">
    <property type="term" value="C:cytoplasm"/>
    <property type="evidence" value="ECO:0007669"/>
    <property type="project" value="UniProtKB-SubCell"/>
</dbReference>
<dbReference type="InterPro" id="IPR002904">
    <property type="entry name" value="Lys-tRNA-ligase"/>
</dbReference>
<evidence type="ECO:0000256" key="9">
    <source>
        <dbReference type="ARBA" id="ARBA00048573"/>
    </source>
</evidence>
<evidence type="ECO:0000256" key="5">
    <source>
        <dbReference type="ARBA" id="ARBA00022741"/>
    </source>
</evidence>
<dbReference type="SUPFAM" id="SSF48163">
    <property type="entry name" value="An anticodon-binding domain of class I aminoacyl-tRNA synthetases"/>
    <property type="match status" value="1"/>
</dbReference>
<evidence type="ECO:0000256" key="1">
    <source>
        <dbReference type="ARBA" id="ARBA00004496"/>
    </source>
</evidence>
<dbReference type="Pfam" id="PF01921">
    <property type="entry name" value="tRNA-synt_1f"/>
    <property type="match status" value="1"/>
</dbReference>
<keyword evidence="3 10" id="KW-0963">Cytoplasm</keyword>
<evidence type="ECO:0000256" key="4">
    <source>
        <dbReference type="ARBA" id="ARBA00022598"/>
    </source>
</evidence>
<comment type="catalytic activity">
    <reaction evidence="9 10">
        <text>tRNA(Lys) + L-lysine + ATP = L-lysyl-tRNA(Lys) + AMP + diphosphate</text>
        <dbReference type="Rhea" id="RHEA:20792"/>
        <dbReference type="Rhea" id="RHEA-COMP:9696"/>
        <dbReference type="Rhea" id="RHEA-COMP:9697"/>
        <dbReference type="ChEBI" id="CHEBI:30616"/>
        <dbReference type="ChEBI" id="CHEBI:32551"/>
        <dbReference type="ChEBI" id="CHEBI:33019"/>
        <dbReference type="ChEBI" id="CHEBI:78442"/>
        <dbReference type="ChEBI" id="CHEBI:78529"/>
        <dbReference type="ChEBI" id="CHEBI:456215"/>
        <dbReference type="EC" id="6.1.1.6"/>
    </reaction>
</comment>
<dbReference type="EC" id="6.1.1.6" evidence="10"/>
<dbReference type="HAMAP" id="MF_00177">
    <property type="entry name" value="Lys_tRNA_synth_class1"/>
    <property type="match status" value="1"/>
</dbReference>
<dbReference type="InterPro" id="IPR020751">
    <property type="entry name" value="aa-tRNA-synth_I_codon-bd_sub2"/>
</dbReference>
<dbReference type="SUPFAM" id="SSF52374">
    <property type="entry name" value="Nucleotidylyl transferase"/>
    <property type="match status" value="1"/>
</dbReference>
<feature type="short sequence motif" description="'KMSKS' region" evidence="10">
    <location>
        <begin position="288"/>
        <end position="292"/>
    </location>
</feature>
<comment type="subcellular location">
    <subcellularLocation>
        <location evidence="1 10">Cytoplasm</location>
    </subcellularLocation>
</comment>
<keyword evidence="7 10" id="KW-0648">Protein biosynthesis</keyword>
<keyword evidence="6 10" id="KW-0067">ATP-binding</keyword>
<keyword evidence="8 10" id="KW-0030">Aminoacyl-tRNA synthetase</keyword>
<evidence type="ECO:0000256" key="8">
    <source>
        <dbReference type="ARBA" id="ARBA00023146"/>
    </source>
</evidence>
<organism evidence="12 13">
    <name type="scientific">Candidatus Beckwithbacteria bacterium CG10_big_fil_rev_8_21_14_0_10_34_10</name>
    <dbReference type="NCBI Taxonomy" id="1974495"/>
    <lineage>
        <taxon>Bacteria</taxon>
        <taxon>Candidatus Beckwithiibacteriota</taxon>
    </lineage>
</organism>
<comment type="caution">
    <text evidence="12">The sequence shown here is derived from an EMBL/GenBank/DDBJ whole genome shotgun (WGS) entry which is preliminary data.</text>
</comment>
<evidence type="ECO:0000313" key="13">
    <source>
        <dbReference type="Proteomes" id="UP000230093"/>
    </source>
</evidence>
<dbReference type="GO" id="GO:0000049">
    <property type="term" value="F:tRNA binding"/>
    <property type="evidence" value="ECO:0007669"/>
    <property type="project" value="InterPro"/>
</dbReference>
<dbReference type="NCBIfam" id="TIGR00467">
    <property type="entry name" value="lysS_arch"/>
    <property type="match status" value="1"/>
</dbReference>
<dbReference type="PANTHER" id="PTHR37940:SF1">
    <property type="entry name" value="LYSINE--TRNA LIGASE"/>
    <property type="match status" value="1"/>
</dbReference>
<dbReference type="PANTHER" id="PTHR37940">
    <property type="entry name" value="LYSINE--TRNA LIGASE"/>
    <property type="match status" value="1"/>
</dbReference>
<reference evidence="13" key="1">
    <citation type="submission" date="2017-09" db="EMBL/GenBank/DDBJ databases">
        <title>Depth-based differentiation of microbial function through sediment-hosted aquifers and enrichment of novel symbionts in the deep terrestrial subsurface.</title>
        <authorList>
            <person name="Probst A.J."/>
            <person name="Ladd B."/>
            <person name="Jarett J.K."/>
            <person name="Geller-Mcgrath D.E."/>
            <person name="Sieber C.M.K."/>
            <person name="Emerson J.B."/>
            <person name="Anantharaman K."/>
            <person name="Thomas B.C."/>
            <person name="Malmstrom R."/>
            <person name="Stieglmeier M."/>
            <person name="Klingl A."/>
            <person name="Woyke T."/>
            <person name="Ryan C.M."/>
            <person name="Banfield J.F."/>
        </authorList>
    </citation>
    <scope>NUCLEOTIDE SEQUENCE [LARGE SCALE GENOMIC DNA]</scope>
</reference>
<dbReference type="Gene3D" id="1.10.10.350">
    <property type="match status" value="1"/>
</dbReference>
<dbReference type="GO" id="GO:0005524">
    <property type="term" value="F:ATP binding"/>
    <property type="evidence" value="ECO:0007669"/>
    <property type="project" value="UniProtKB-UniRule"/>
</dbReference>
<evidence type="ECO:0000256" key="6">
    <source>
        <dbReference type="ARBA" id="ARBA00022840"/>
    </source>
</evidence>
<dbReference type="GO" id="GO:0004824">
    <property type="term" value="F:lysine-tRNA ligase activity"/>
    <property type="evidence" value="ECO:0007669"/>
    <property type="project" value="UniProtKB-UniRule"/>
</dbReference>
<dbReference type="AlphaFoldDB" id="A0A2H0W9D2"/>
<comment type="similarity">
    <text evidence="2 10">Belongs to the class-I aminoacyl-tRNA synthetase family.</text>
</comment>
<evidence type="ECO:0000256" key="10">
    <source>
        <dbReference type="HAMAP-Rule" id="MF_00177"/>
    </source>
</evidence>
<evidence type="ECO:0000256" key="3">
    <source>
        <dbReference type="ARBA" id="ARBA00022490"/>
    </source>
</evidence>
<protein>
    <recommendedName>
        <fullName evidence="10">Lysine--tRNA ligase</fullName>
        <ecNumber evidence="10">6.1.1.6</ecNumber>
    </recommendedName>
    <alternativeName>
        <fullName evidence="10">Lysyl-tRNA synthetase</fullName>
        <shortName evidence="10">LysRS</shortName>
    </alternativeName>
</protein>
<proteinExistence type="inferred from homology"/>